<dbReference type="Proteomes" id="UP000056252">
    <property type="component" value="Chromosome"/>
</dbReference>
<keyword evidence="2" id="KW-0732">Signal</keyword>
<feature type="compositionally biased region" description="Polar residues" evidence="1">
    <location>
        <begin position="237"/>
        <end position="272"/>
    </location>
</feature>
<feature type="chain" id="PRO_5006601768" description="DUF3300 domain-containing protein" evidence="2">
    <location>
        <begin position="21"/>
        <end position="368"/>
    </location>
</feature>
<evidence type="ECO:0000313" key="4">
    <source>
        <dbReference type="Proteomes" id="UP000056252"/>
    </source>
</evidence>
<proteinExistence type="predicted"/>
<keyword evidence="4" id="KW-1185">Reference proteome</keyword>
<name>A0A0S2KJ34_9BACT</name>
<feature type="region of interest" description="Disordered" evidence="1">
    <location>
        <begin position="201"/>
        <end position="368"/>
    </location>
</feature>
<dbReference type="AlphaFoldDB" id="A0A0S2KJ34"/>
<evidence type="ECO:0000256" key="2">
    <source>
        <dbReference type="SAM" id="SignalP"/>
    </source>
</evidence>
<protein>
    <recommendedName>
        <fullName evidence="5">DUF3300 domain-containing protein</fullName>
    </recommendedName>
</protein>
<dbReference type="EMBL" id="CP013195">
    <property type="protein sequence ID" value="ALO48321.1"/>
    <property type="molecule type" value="Genomic_DNA"/>
</dbReference>
<evidence type="ECO:0008006" key="5">
    <source>
        <dbReference type="Google" id="ProtNLM"/>
    </source>
</evidence>
<evidence type="ECO:0000313" key="3">
    <source>
        <dbReference type="EMBL" id="ALO48321.1"/>
    </source>
</evidence>
<dbReference type="RefSeq" id="WP_060544205.1">
    <property type="nucleotide sequence ID" value="NZ_CP013195.1"/>
</dbReference>
<dbReference type="OrthoDB" id="1068046at2"/>
<reference evidence="4" key="1">
    <citation type="submission" date="2015-11" db="EMBL/GenBank/DDBJ databases">
        <authorList>
            <person name="Holder M.E."/>
            <person name="Ajami N.J."/>
            <person name="Petrosino J.F."/>
        </authorList>
    </citation>
    <scope>NUCLEOTIDE SEQUENCE [LARGE SCALE GENOMIC DNA]</scope>
    <source>
        <strain evidence="4">F0113</strain>
    </source>
</reference>
<feature type="compositionally biased region" description="Low complexity" evidence="1">
    <location>
        <begin position="345"/>
        <end position="357"/>
    </location>
</feature>
<organism evidence="3 4">
    <name type="scientific">Hoylesella enoeca</name>
    <dbReference type="NCBI Taxonomy" id="76123"/>
    <lineage>
        <taxon>Bacteria</taxon>
        <taxon>Pseudomonadati</taxon>
        <taxon>Bacteroidota</taxon>
        <taxon>Bacteroidia</taxon>
        <taxon>Bacteroidales</taxon>
        <taxon>Prevotellaceae</taxon>
        <taxon>Hoylesella</taxon>
    </lineage>
</organism>
<feature type="signal peptide" evidence="2">
    <location>
        <begin position="1"/>
        <end position="20"/>
    </location>
</feature>
<dbReference type="KEGG" id="peo:AS203_03835"/>
<gene>
    <name evidence="3" type="ORF">AS203_03835</name>
</gene>
<feature type="compositionally biased region" description="Low complexity" evidence="1">
    <location>
        <begin position="312"/>
        <end position="334"/>
    </location>
</feature>
<evidence type="ECO:0000256" key="1">
    <source>
        <dbReference type="SAM" id="MobiDB-lite"/>
    </source>
</evidence>
<sequence>MKKIMAILTALFTFTVCAQAMSYRQAREQALFLTDKMAYELNLTDDQYEAAYEINLDYLMSIDDYADLYGAYWRQRNIDLGYILLDWQYRAYCRANYFYRPLYWDEGYWHFGVYARYPHRDYFYFGRPTFFSVYCGDHSWRMNGGRSWYSGRTFRPHYSEHYIGMRDGFDRGDFGRGSVMIVNSGNTQFIKYENARDYQRNSPFGNNRSFGEGNRNIDRPRSFGGGNRNIDRPRSFDNGNYETARSRSFGQESAGNNRVRSFGQSSTRTTVGYGSGMPQREFGGSETRRSFFDSRNSRSNNTFGGGHFGGASQQSTFTRSFGSSSRSFGESDSSMTGRSFGGGNSNASTRSFGSSSNSGGGGHFGGRK</sequence>
<feature type="compositionally biased region" description="Gly residues" evidence="1">
    <location>
        <begin position="358"/>
        <end position="368"/>
    </location>
</feature>
<dbReference type="STRING" id="76123.AS203_03835"/>
<accession>A0A0S2KJ34</accession>
<feature type="compositionally biased region" description="Basic and acidic residues" evidence="1">
    <location>
        <begin position="286"/>
        <end position="296"/>
    </location>
</feature>